<reference evidence="3" key="1">
    <citation type="journal article" date="2011" name="Genome Biol.">
        <title>Comparative genomics of the social amoebae Dictyostelium discoideum and Dictyostelium purpureum.</title>
        <authorList>
            <consortium name="US DOE Joint Genome Institute (JGI-PGF)"/>
            <person name="Sucgang R."/>
            <person name="Kuo A."/>
            <person name="Tian X."/>
            <person name="Salerno W."/>
            <person name="Parikh A."/>
            <person name="Feasley C.L."/>
            <person name="Dalin E."/>
            <person name="Tu H."/>
            <person name="Huang E."/>
            <person name="Barry K."/>
            <person name="Lindquist E."/>
            <person name="Shapiro H."/>
            <person name="Bruce D."/>
            <person name="Schmutz J."/>
            <person name="Salamov A."/>
            <person name="Fey P."/>
            <person name="Gaudet P."/>
            <person name="Anjard C."/>
            <person name="Babu M.M."/>
            <person name="Basu S."/>
            <person name="Bushmanova Y."/>
            <person name="van der Wel H."/>
            <person name="Katoh-Kurasawa M."/>
            <person name="Dinh C."/>
            <person name="Coutinho P.M."/>
            <person name="Saito T."/>
            <person name="Elias M."/>
            <person name="Schaap P."/>
            <person name="Kay R.R."/>
            <person name="Henrissat B."/>
            <person name="Eichinger L."/>
            <person name="Rivero F."/>
            <person name="Putnam N.H."/>
            <person name="West C.M."/>
            <person name="Loomis W.F."/>
            <person name="Chisholm R.L."/>
            <person name="Shaulsky G."/>
            <person name="Strassmann J.E."/>
            <person name="Queller D.C."/>
            <person name="Kuspa A."/>
            <person name="Grigoriev I.V."/>
        </authorList>
    </citation>
    <scope>NUCLEOTIDE SEQUENCE [LARGE SCALE GENOMIC DNA]</scope>
    <source>
        <strain evidence="3">QSDP1</strain>
    </source>
</reference>
<organism evidence="2 3">
    <name type="scientific">Dictyostelium purpureum</name>
    <name type="common">Slime mold</name>
    <dbReference type="NCBI Taxonomy" id="5786"/>
    <lineage>
        <taxon>Eukaryota</taxon>
        <taxon>Amoebozoa</taxon>
        <taxon>Evosea</taxon>
        <taxon>Eumycetozoa</taxon>
        <taxon>Dictyostelia</taxon>
        <taxon>Dictyosteliales</taxon>
        <taxon>Dictyosteliaceae</taxon>
        <taxon>Dictyostelium</taxon>
    </lineage>
</organism>
<dbReference type="RefSeq" id="XP_003288882.1">
    <property type="nucleotide sequence ID" value="XM_003288834.1"/>
</dbReference>
<gene>
    <name evidence="2" type="ORF">DICPUDRAFT_92185</name>
</gene>
<dbReference type="OMA" id="YIINYCE"/>
<keyword evidence="1" id="KW-0732">Signal</keyword>
<protein>
    <submittedName>
        <fullName evidence="2">Uncharacterized protein</fullName>
    </submittedName>
</protein>
<dbReference type="eggNOG" id="ENOG502RD5P">
    <property type="taxonomic scope" value="Eukaryota"/>
</dbReference>
<feature type="chain" id="PRO_5003262617" evidence="1">
    <location>
        <begin position="27"/>
        <end position="356"/>
    </location>
</feature>
<evidence type="ECO:0000313" key="2">
    <source>
        <dbReference type="EMBL" id="EGC34605.1"/>
    </source>
</evidence>
<dbReference type="KEGG" id="dpp:DICPUDRAFT_92185"/>
<evidence type="ECO:0000256" key="1">
    <source>
        <dbReference type="SAM" id="SignalP"/>
    </source>
</evidence>
<dbReference type="FunCoup" id="F0ZN84">
    <property type="interactions" value="240"/>
</dbReference>
<feature type="signal peptide" evidence="1">
    <location>
        <begin position="1"/>
        <end position="26"/>
    </location>
</feature>
<dbReference type="GeneID" id="10499563"/>
<sequence>MKLSKNCFKCITLIIFVILINSTIYGQGDGTTCEVAGLMASSCNLSTLEYYFTQDRFISTDFLNLPFGAKLYFSGDVVFNYPVNFNCQPTQKREMTRFVYEVDCLQVYSNKSITYNAEEIYASVDFSTIYDIDTSVDKPVDMIESYSRFMKPANGVFGDPNVFEPVIYARIKPQVGYKCDFNPGFRQSRRNQDKYALHSKCAWGKTLFAQGDFNIRISPCDLQNNTESIRKLEEIGFDKNFYIEKLNFTPTDGLFYTGKKESIYIRYYPNFEKKFDLTSIQDIFDSYLYIINYCEDNPNKIEISFGMQNDLWDHQPFNITDYIVTKNTNSTFEGSASSLKSGVVLILISILLSLIF</sequence>
<dbReference type="Proteomes" id="UP000001064">
    <property type="component" value="Unassembled WGS sequence"/>
</dbReference>
<dbReference type="OrthoDB" id="10316199at2759"/>
<accession>F0ZN84</accession>
<dbReference type="AlphaFoldDB" id="F0ZN84"/>
<keyword evidence="3" id="KW-1185">Reference proteome</keyword>
<dbReference type="EMBL" id="GL871091">
    <property type="protein sequence ID" value="EGC34605.1"/>
    <property type="molecule type" value="Genomic_DNA"/>
</dbReference>
<name>F0ZN84_DICPU</name>
<dbReference type="InParanoid" id="F0ZN84"/>
<evidence type="ECO:0000313" key="3">
    <source>
        <dbReference type="Proteomes" id="UP000001064"/>
    </source>
</evidence>
<proteinExistence type="predicted"/>
<dbReference type="VEuPathDB" id="AmoebaDB:DICPUDRAFT_92185"/>